<feature type="region of interest" description="Disordered" evidence="1">
    <location>
        <begin position="1"/>
        <end position="24"/>
    </location>
</feature>
<organism evidence="2 3">
    <name type="scientific">Roseicella frigidaeris</name>
    <dbReference type="NCBI Taxonomy" id="2230885"/>
    <lineage>
        <taxon>Bacteria</taxon>
        <taxon>Pseudomonadati</taxon>
        <taxon>Pseudomonadota</taxon>
        <taxon>Alphaproteobacteria</taxon>
        <taxon>Acetobacterales</taxon>
        <taxon>Roseomonadaceae</taxon>
        <taxon>Roseicella</taxon>
    </lineage>
</organism>
<evidence type="ECO:0000256" key="1">
    <source>
        <dbReference type="SAM" id="MobiDB-lite"/>
    </source>
</evidence>
<accession>A0A327MB53</accession>
<feature type="compositionally biased region" description="Basic residues" evidence="1">
    <location>
        <begin position="7"/>
        <end position="24"/>
    </location>
</feature>
<name>A0A327MB53_9PROT</name>
<feature type="compositionally biased region" description="Basic and acidic residues" evidence="1">
    <location>
        <begin position="52"/>
        <end position="65"/>
    </location>
</feature>
<sequence length="124" mass="12185">MPPAPALRHRSQTPLRRRPRWRAAHRCVAAASLAGCAASPAAGLGGAGRPAGRADRAGLRPRGEAAGRPARPGHAGGDAGAGGGAGSRLVAAPPAASPAASPPAGELSPGSLEQIPIRWTHLIG</sequence>
<feature type="compositionally biased region" description="Gly residues" evidence="1">
    <location>
        <begin position="74"/>
        <end position="86"/>
    </location>
</feature>
<dbReference type="Proteomes" id="UP000249065">
    <property type="component" value="Unassembled WGS sequence"/>
</dbReference>
<evidence type="ECO:0000313" key="2">
    <source>
        <dbReference type="EMBL" id="RAI60150.1"/>
    </source>
</evidence>
<comment type="caution">
    <text evidence="2">The sequence shown here is derived from an EMBL/GenBank/DDBJ whole genome shotgun (WGS) entry which is preliminary data.</text>
</comment>
<gene>
    <name evidence="2" type="ORF">DOO78_03420</name>
</gene>
<dbReference type="AlphaFoldDB" id="A0A327MB53"/>
<dbReference type="EMBL" id="QLIX01000002">
    <property type="protein sequence ID" value="RAI60150.1"/>
    <property type="molecule type" value="Genomic_DNA"/>
</dbReference>
<keyword evidence="3" id="KW-1185">Reference proteome</keyword>
<protein>
    <submittedName>
        <fullName evidence="2">Uncharacterized protein</fullName>
    </submittedName>
</protein>
<reference evidence="3" key="1">
    <citation type="submission" date="2018-06" db="EMBL/GenBank/DDBJ databases">
        <authorList>
            <person name="Khan S.A."/>
        </authorList>
    </citation>
    <scope>NUCLEOTIDE SEQUENCE [LARGE SCALE GENOMIC DNA]</scope>
    <source>
        <strain evidence="3">DB-1506</strain>
    </source>
</reference>
<evidence type="ECO:0000313" key="3">
    <source>
        <dbReference type="Proteomes" id="UP000249065"/>
    </source>
</evidence>
<feature type="region of interest" description="Disordered" evidence="1">
    <location>
        <begin position="39"/>
        <end position="115"/>
    </location>
</feature>
<feature type="compositionally biased region" description="Low complexity" evidence="1">
    <location>
        <begin position="87"/>
        <end position="104"/>
    </location>
</feature>
<proteinExistence type="predicted"/>